<keyword evidence="2" id="KW-1185">Reference proteome</keyword>
<dbReference type="RefSeq" id="WP_377305585.1">
    <property type="nucleotide sequence ID" value="NZ_CP180191.1"/>
</dbReference>
<reference evidence="2" key="1">
    <citation type="journal article" date="2019" name="Int. J. Syst. Evol. Microbiol.">
        <title>The Global Catalogue of Microorganisms (GCM) 10K type strain sequencing project: providing services to taxonomists for standard genome sequencing and annotation.</title>
        <authorList>
            <consortium name="The Broad Institute Genomics Platform"/>
            <consortium name="The Broad Institute Genome Sequencing Center for Infectious Disease"/>
            <person name="Wu L."/>
            <person name="Ma J."/>
        </authorList>
    </citation>
    <scope>NUCLEOTIDE SEQUENCE [LARGE SCALE GENOMIC DNA]</scope>
    <source>
        <strain evidence="2">KCTC 52168</strain>
    </source>
</reference>
<organism evidence="1 2">
    <name type="scientific">Piscinibacterium candidicorallinum</name>
    <dbReference type="NCBI Taxonomy" id="1793872"/>
    <lineage>
        <taxon>Bacteria</taxon>
        <taxon>Pseudomonadati</taxon>
        <taxon>Pseudomonadota</taxon>
        <taxon>Betaproteobacteria</taxon>
        <taxon>Burkholderiales</taxon>
        <taxon>Piscinibacterium</taxon>
    </lineage>
</organism>
<proteinExistence type="predicted"/>
<evidence type="ECO:0000313" key="1">
    <source>
        <dbReference type="EMBL" id="MFC3149091.1"/>
    </source>
</evidence>
<dbReference type="Proteomes" id="UP001595556">
    <property type="component" value="Unassembled WGS sequence"/>
</dbReference>
<protein>
    <submittedName>
        <fullName evidence="1">Uncharacterized protein</fullName>
    </submittedName>
</protein>
<name>A0ABV7H8W4_9BURK</name>
<gene>
    <name evidence="1" type="ORF">ACFOEN_15805</name>
</gene>
<comment type="caution">
    <text evidence="1">The sequence shown here is derived from an EMBL/GenBank/DDBJ whole genome shotgun (WGS) entry which is preliminary data.</text>
</comment>
<sequence>MWTQVQSYMLGYNAGSKEFYFYYTLKGQSTATQLVVDAQTFMALSDMFRNEQPISYNSQGNYFATGAERVGDNDRRP</sequence>
<accession>A0ABV7H8W4</accession>
<dbReference type="EMBL" id="JBHRTI010000010">
    <property type="protein sequence ID" value="MFC3149091.1"/>
    <property type="molecule type" value="Genomic_DNA"/>
</dbReference>
<evidence type="ECO:0000313" key="2">
    <source>
        <dbReference type="Proteomes" id="UP001595556"/>
    </source>
</evidence>